<dbReference type="OrthoDB" id="6003847at2759"/>
<keyword evidence="2" id="KW-1185">Reference proteome</keyword>
<dbReference type="AlphaFoldDB" id="A0A9W9Y8J1"/>
<dbReference type="EMBL" id="MU827812">
    <property type="protein sequence ID" value="KAJ7323726.1"/>
    <property type="molecule type" value="Genomic_DNA"/>
</dbReference>
<organism evidence="1 2">
    <name type="scientific">Desmophyllum pertusum</name>
    <dbReference type="NCBI Taxonomy" id="174260"/>
    <lineage>
        <taxon>Eukaryota</taxon>
        <taxon>Metazoa</taxon>
        <taxon>Cnidaria</taxon>
        <taxon>Anthozoa</taxon>
        <taxon>Hexacorallia</taxon>
        <taxon>Scleractinia</taxon>
        <taxon>Caryophylliina</taxon>
        <taxon>Caryophylliidae</taxon>
        <taxon>Desmophyllum</taxon>
    </lineage>
</organism>
<name>A0A9W9Y8J1_9CNID</name>
<dbReference type="Proteomes" id="UP001163046">
    <property type="component" value="Unassembled WGS sequence"/>
</dbReference>
<evidence type="ECO:0000313" key="2">
    <source>
        <dbReference type="Proteomes" id="UP001163046"/>
    </source>
</evidence>
<evidence type="ECO:0000313" key="1">
    <source>
        <dbReference type="EMBL" id="KAJ7323726.1"/>
    </source>
</evidence>
<gene>
    <name evidence="1" type="ORF">OS493_031144</name>
</gene>
<comment type="caution">
    <text evidence="1">The sequence shown here is derived from an EMBL/GenBank/DDBJ whole genome shotgun (WGS) entry which is preliminary data.</text>
</comment>
<sequence length="101" mass="11864">MSRRISVCQGKCERPMRDEQGRMYPPPFDLCLARKERRSYRSPLDGMKKLDKESDCHYHLKISCVEKADPPYKGEKINIPPEINVRMNQAHKDALRNEFGQ</sequence>
<accession>A0A9W9Y8J1</accession>
<proteinExistence type="predicted"/>
<protein>
    <submittedName>
        <fullName evidence="1">Uncharacterized protein</fullName>
    </submittedName>
</protein>
<reference evidence="1" key="1">
    <citation type="submission" date="2023-01" db="EMBL/GenBank/DDBJ databases">
        <title>Genome assembly of the deep-sea coral Lophelia pertusa.</title>
        <authorList>
            <person name="Herrera S."/>
            <person name="Cordes E."/>
        </authorList>
    </citation>
    <scope>NUCLEOTIDE SEQUENCE</scope>
    <source>
        <strain evidence="1">USNM1676648</strain>
        <tissue evidence="1">Polyp</tissue>
    </source>
</reference>